<organism evidence="10 11">
    <name type="scientific">Petrotoga mexicana DSM 14811</name>
    <dbReference type="NCBI Taxonomy" id="1122954"/>
    <lineage>
        <taxon>Bacteria</taxon>
        <taxon>Thermotogati</taxon>
        <taxon>Thermotogota</taxon>
        <taxon>Thermotogae</taxon>
        <taxon>Petrotogales</taxon>
        <taxon>Petrotogaceae</taxon>
        <taxon>Petrotoga</taxon>
    </lineage>
</organism>
<evidence type="ECO:0000259" key="7">
    <source>
        <dbReference type="Pfam" id="PF06429"/>
    </source>
</evidence>
<dbReference type="GO" id="GO:0009425">
    <property type="term" value="C:bacterial-type flagellum basal body"/>
    <property type="evidence" value="ECO:0007669"/>
    <property type="project" value="UniProtKB-SubCell"/>
</dbReference>
<dbReference type="InterPro" id="IPR010930">
    <property type="entry name" value="Flg_bb/hook_C_dom"/>
</dbReference>
<comment type="caution">
    <text evidence="10">The sequence shown here is derived from an EMBL/GenBank/DDBJ whole genome shotgun (WGS) entry which is preliminary data.</text>
</comment>
<gene>
    <name evidence="10" type="ORF">X927_02570</name>
</gene>
<evidence type="ECO:0000256" key="4">
    <source>
        <dbReference type="ARBA" id="ARBA00023143"/>
    </source>
</evidence>
<dbReference type="PANTHER" id="PTHR30435:SF1">
    <property type="entry name" value="FLAGELLAR HOOK PROTEIN FLGE"/>
    <property type="match status" value="1"/>
</dbReference>
<dbReference type="GO" id="GO:0009424">
    <property type="term" value="C:bacterial-type flagellum hook"/>
    <property type="evidence" value="ECO:0007669"/>
    <property type="project" value="TreeGrafter"/>
</dbReference>
<dbReference type="InterPro" id="IPR020013">
    <property type="entry name" value="Flagellar_FlgE/F/G"/>
</dbReference>
<evidence type="ECO:0000256" key="1">
    <source>
        <dbReference type="ARBA" id="ARBA00004117"/>
    </source>
</evidence>
<dbReference type="Pfam" id="PF22692">
    <property type="entry name" value="LlgE_F_G_D1"/>
    <property type="match status" value="1"/>
</dbReference>
<comment type="similarity">
    <text evidence="2 5">Belongs to the flagella basal body rod proteins family.</text>
</comment>
<feature type="domain" description="Flagellar hook protein FlgE/F/G-like D1" evidence="9">
    <location>
        <begin position="95"/>
        <end position="149"/>
    </location>
</feature>
<evidence type="ECO:0000256" key="5">
    <source>
        <dbReference type="RuleBase" id="RU362116"/>
    </source>
</evidence>
<sequence length="978" mass="104183">MLGSIYSGITGLRNFQDQLDIVANNIANVNTVGYKGSRATFQTLLFQNLRSGIAPQNQLGGVNPMQIGAGSQLASIDKIMTQGSPMSTGKVTDLMIQGEGFFILSDGTDQYYTRAGNFTRDYNGFFLEPATGMKLQGWTAQVDEEGNRFIDTNEPIGNIQVSANQIMEATETSFVALANNLNAGVGIQDTTIVVKSATGESIPIKFSFTRDMSSEENKDKNVYNWTASVVGSDYKFAVDDGSGNLTSTTQISGKVELDDTGNVINWVNYDSNGVAIDSSKISIFDINGEIVDGNGAPVSLGASVPVSASLEGSISVVDKDNKAVYYDPTSTKVSFIDTDNDGYADRVKITLTTEDGDSLTFEKDEADFAIESADGKITIGEFKSLLSKGIEHKVVNDTVDYTLKGLNLTGGTDTDILTIQTISDLKSEIDPKSVITSALVPATLEGSISMTNGSGDPVYFPPQNITVEFKDTDSNGNADQVKIILKDSNDTKWTFTKDEADFAIGTADGEITIEEFNDLLSNGITDTSSTYTLKGLQLTGGDLSDTIDVQVLDGVQSVGVPVPADAATPVSSNLTGSIGVTDNTTGETVYYDPEDIDIEFVGTEVSITLTKKDETPLTFTVDATSFGDNNGKFSIEEFNDLLSEGIKDVTNFYTLTGLRLVGDSDTYIVNNQSLSDLKSVREVIQPPSGGAIRFTDLNNPTNFSEAEYVNPSVTTSTVVYDSLGNPYNAYLKFSKIDANTWYWKAELEDGHPLFKSTADGQLLDDPAEGVIAFDSNGNIAATQWKINPDGTIDQDLKDGDNGAAGFWFDPAKVGAALNEEVDPESAAAAGPVNVSINFQELTQFFAENSIAVTEQDGNAQGTLESFAIDNNGLIIASFTNGLTAPLGQIALATFNNPEGLSATGNSMYALSPNSGTPQIGISGVGGRGSINSGALEMSNVDLAEEFTNMIIAQRGFQANSRSITTADAILNEIINIKR</sequence>
<evidence type="ECO:0000259" key="8">
    <source>
        <dbReference type="Pfam" id="PF07559"/>
    </source>
</evidence>
<dbReference type="EMBL" id="AZRN01000008">
    <property type="protein sequence ID" value="PNS00641.1"/>
    <property type="molecule type" value="Genomic_DNA"/>
</dbReference>
<dbReference type="InterPro" id="IPR037925">
    <property type="entry name" value="FlgE/F/G-like"/>
</dbReference>
<dbReference type="InterPro" id="IPR011491">
    <property type="entry name" value="FlgE_D2"/>
</dbReference>
<keyword evidence="11" id="KW-1185">Reference proteome</keyword>
<evidence type="ECO:0000256" key="3">
    <source>
        <dbReference type="ARBA" id="ARBA00019015"/>
    </source>
</evidence>
<name>A0A2K1PCV0_9BACT</name>
<feature type="domain" description="Flagellar basal body rod protein N-terminal" evidence="6">
    <location>
        <begin position="5"/>
        <end position="35"/>
    </location>
</feature>
<keyword evidence="4 5" id="KW-0975">Bacterial flagellum</keyword>
<dbReference type="RefSeq" id="WP_103076533.1">
    <property type="nucleotide sequence ID" value="NZ_AZRN01000008.1"/>
</dbReference>
<dbReference type="Pfam" id="PF00460">
    <property type="entry name" value="Flg_bb_rod"/>
    <property type="match status" value="1"/>
</dbReference>
<feature type="domain" description="Flagellar hook protein FlgE D2" evidence="8">
    <location>
        <begin position="699"/>
        <end position="857"/>
    </location>
</feature>
<proteinExistence type="inferred from homology"/>
<comment type="subcellular location">
    <subcellularLocation>
        <location evidence="1 5">Bacterial flagellum basal body</location>
    </subcellularLocation>
</comment>
<evidence type="ECO:0000259" key="6">
    <source>
        <dbReference type="Pfam" id="PF00460"/>
    </source>
</evidence>
<protein>
    <recommendedName>
        <fullName evidence="3 5">Flagellar hook protein FlgE</fullName>
    </recommendedName>
</protein>
<dbReference type="AlphaFoldDB" id="A0A2K1PCV0"/>
<evidence type="ECO:0000256" key="2">
    <source>
        <dbReference type="ARBA" id="ARBA00009677"/>
    </source>
</evidence>
<evidence type="ECO:0000259" key="9">
    <source>
        <dbReference type="Pfam" id="PF22692"/>
    </source>
</evidence>
<dbReference type="InterPro" id="IPR001444">
    <property type="entry name" value="Flag_bb_rod_N"/>
</dbReference>
<dbReference type="PANTHER" id="PTHR30435">
    <property type="entry name" value="FLAGELLAR PROTEIN"/>
    <property type="match status" value="1"/>
</dbReference>
<comment type="function">
    <text evidence="5">A flexible structure which links the flagellar filament to the drive apparatus in the basal body.</text>
</comment>
<accession>A0A2K1PCV0</accession>
<feature type="domain" description="Flagellar basal-body/hook protein C-terminal" evidence="7">
    <location>
        <begin position="932"/>
        <end position="976"/>
    </location>
</feature>
<evidence type="ECO:0000313" key="10">
    <source>
        <dbReference type="EMBL" id="PNS00641.1"/>
    </source>
</evidence>
<dbReference type="Proteomes" id="UP000236604">
    <property type="component" value="Unassembled WGS sequence"/>
</dbReference>
<evidence type="ECO:0000313" key="11">
    <source>
        <dbReference type="Proteomes" id="UP000236604"/>
    </source>
</evidence>
<dbReference type="Pfam" id="PF07559">
    <property type="entry name" value="FlgE_D2"/>
    <property type="match status" value="1"/>
</dbReference>
<reference evidence="10 11" key="1">
    <citation type="submission" date="2013-12" db="EMBL/GenBank/DDBJ databases">
        <title>Comparative genomics of Petrotoga isolates.</title>
        <authorList>
            <person name="Nesbo C.L."/>
            <person name="Charchuk R."/>
            <person name="Chow K."/>
        </authorList>
    </citation>
    <scope>NUCLEOTIDE SEQUENCE [LARGE SCALE GENOMIC DNA]</scope>
    <source>
        <strain evidence="10 11">DSM 14811</strain>
    </source>
</reference>
<dbReference type="InterPro" id="IPR037058">
    <property type="entry name" value="Falgellar_hook_FlgE_sf"/>
</dbReference>
<dbReference type="GO" id="GO:0005829">
    <property type="term" value="C:cytosol"/>
    <property type="evidence" value="ECO:0007669"/>
    <property type="project" value="TreeGrafter"/>
</dbReference>
<dbReference type="NCBIfam" id="TIGR03506">
    <property type="entry name" value="FlgEFG_subfam"/>
    <property type="match status" value="2"/>
</dbReference>
<dbReference type="InterPro" id="IPR053967">
    <property type="entry name" value="LlgE_F_G-like_D1"/>
</dbReference>
<dbReference type="Pfam" id="PF06429">
    <property type="entry name" value="Flg_bbr_C"/>
    <property type="match status" value="1"/>
</dbReference>
<dbReference type="GO" id="GO:0071978">
    <property type="term" value="P:bacterial-type flagellum-dependent swarming motility"/>
    <property type="evidence" value="ECO:0007669"/>
    <property type="project" value="TreeGrafter"/>
</dbReference>
<dbReference type="Gene3D" id="2.60.98.20">
    <property type="entry name" value="Flagellar hook protein FlgE"/>
    <property type="match status" value="1"/>
</dbReference>
<dbReference type="SUPFAM" id="SSF117143">
    <property type="entry name" value="Flagellar hook protein flgE"/>
    <property type="match status" value="2"/>
</dbReference>